<comment type="caution">
    <text evidence="6">The sequence shown here is derived from an EMBL/GenBank/DDBJ whole genome shotgun (WGS) entry which is preliminary data.</text>
</comment>
<dbReference type="InterPro" id="IPR010982">
    <property type="entry name" value="Lambda_DNA-bd_dom_sf"/>
</dbReference>
<dbReference type="GO" id="GO:0000976">
    <property type="term" value="F:transcription cis-regulatory region binding"/>
    <property type="evidence" value="ECO:0007669"/>
    <property type="project" value="TreeGrafter"/>
</dbReference>
<evidence type="ECO:0000313" key="7">
    <source>
        <dbReference type="Proteomes" id="UP000257317"/>
    </source>
</evidence>
<feature type="domain" description="HTH lacI-type" evidence="5">
    <location>
        <begin position="2"/>
        <end position="56"/>
    </location>
</feature>
<name>A0A2Z6TG87_9LACO</name>
<evidence type="ECO:0000256" key="1">
    <source>
        <dbReference type="ARBA" id="ARBA00022491"/>
    </source>
</evidence>
<dbReference type="Pfam" id="PF13377">
    <property type="entry name" value="Peripla_BP_3"/>
    <property type="match status" value="1"/>
</dbReference>
<dbReference type="Pfam" id="PF00356">
    <property type="entry name" value="LacI"/>
    <property type="match status" value="1"/>
</dbReference>
<dbReference type="CDD" id="cd01392">
    <property type="entry name" value="HTH_LacI"/>
    <property type="match status" value="1"/>
</dbReference>
<keyword evidence="7" id="KW-1185">Reference proteome</keyword>
<dbReference type="SUPFAM" id="SSF47413">
    <property type="entry name" value="lambda repressor-like DNA-binding domains"/>
    <property type="match status" value="1"/>
</dbReference>
<dbReference type="EMBL" id="BFBY01000011">
    <property type="protein sequence ID" value="GBG05340.1"/>
    <property type="molecule type" value="Genomic_DNA"/>
</dbReference>
<dbReference type="PANTHER" id="PTHR30146">
    <property type="entry name" value="LACI-RELATED TRANSCRIPTIONAL REPRESSOR"/>
    <property type="match status" value="1"/>
</dbReference>
<evidence type="ECO:0000256" key="3">
    <source>
        <dbReference type="ARBA" id="ARBA00023125"/>
    </source>
</evidence>
<dbReference type="Proteomes" id="UP000257317">
    <property type="component" value="Unassembled WGS sequence"/>
</dbReference>
<dbReference type="PANTHER" id="PTHR30146:SF95">
    <property type="entry name" value="RIBOSE OPERON REPRESSOR"/>
    <property type="match status" value="1"/>
</dbReference>
<gene>
    <name evidence="6" type="ORF">LrDSM24759_12540</name>
</gene>
<evidence type="ECO:0000256" key="4">
    <source>
        <dbReference type="ARBA" id="ARBA00023163"/>
    </source>
</evidence>
<dbReference type="InterPro" id="IPR046335">
    <property type="entry name" value="LacI/GalR-like_sensor"/>
</dbReference>
<sequence length="329" mass="36387">MTKLIDVARKAGCSPTTVSRVINNYGYISEKTRKKVFQAMAELHYQPNSAARSLQGKKTQLVGLIFPTVSNPFFGELVSKIENQLFTAGYKTILCNAEEKIEKERSYLQMLTANKVDGIIAGAHNLEIAEYQETGLPIVSFDRKLSDNIPIVSSDNYLGGELATQELYDNGARKIYFVGTATVTGQPTDRRLQGYKNKIKQLGLEPRVQPISSGEKAEIKEMAIQNLLSTKVVDGIVASDDLTASLCLTVAERLSLSVPQDLKIIGFDGSQVVRTLRPDLSTIVQPTQAIAQLLVKLLEERIAHPHEPLTQDTYTLPVELLRRKSSSHQ</sequence>
<dbReference type="SMART" id="SM00354">
    <property type="entry name" value="HTH_LACI"/>
    <property type="match status" value="1"/>
</dbReference>
<evidence type="ECO:0000259" key="5">
    <source>
        <dbReference type="PROSITE" id="PS50932"/>
    </source>
</evidence>
<dbReference type="OrthoDB" id="9796186at2"/>
<dbReference type="InterPro" id="IPR000843">
    <property type="entry name" value="HTH_LacI"/>
</dbReference>
<dbReference type="GO" id="GO:0003700">
    <property type="term" value="F:DNA-binding transcription factor activity"/>
    <property type="evidence" value="ECO:0007669"/>
    <property type="project" value="TreeGrafter"/>
</dbReference>
<dbReference type="SUPFAM" id="SSF53822">
    <property type="entry name" value="Periplasmic binding protein-like I"/>
    <property type="match status" value="1"/>
</dbReference>
<keyword evidence="4" id="KW-0804">Transcription</keyword>
<keyword evidence="1" id="KW-0678">Repressor</keyword>
<keyword evidence="2" id="KW-0805">Transcription regulation</keyword>
<proteinExistence type="predicted"/>
<dbReference type="Gene3D" id="3.40.50.2300">
    <property type="match status" value="2"/>
</dbReference>
<dbReference type="CDD" id="cd06291">
    <property type="entry name" value="PBP1_Qymf-like"/>
    <property type="match status" value="1"/>
</dbReference>
<protein>
    <submittedName>
        <fullName evidence="6">LacI family transcriptional regulator</fullName>
    </submittedName>
</protein>
<dbReference type="Gene3D" id="1.10.260.40">
    <property type="entry name" value="lambda repressor-like DNA-binding domains"/>
    <property type="match status" value="1"/>
</dbReference>
<evidence type="ECO:0000313" key="6">
    <source>
        <dbReference type="EMBL" id="GBG05340.1"/>
    </source>
</evidence>
<dbReference type="AlphaFoldDB" id="A0A2Z6TG87"/>
<dbReference type="RefSeq" id="WP_117118670.1">
    <property type="nucleotide sequence ID" value="NZ_BFBY01000011.1"/>
</dbReference>
<keyword evidence="3" id="KW-0238">DNA-binding</keyword>
<reference evidence="7" key="1">
    <citation type="submission" date="2018-03" db="EMBL/GenBank/DDBJ databases">
        <title>New taxa in the Lactobacillus gasseri group.</title>
        <authorList>
            <person name="Tanizawa Y."/>
            <person name="Tohno M."/>
            <person name="Endo A."/>
            <person name="Arita M."/>
        </authorList>
    </citation>
    <scope>NUCLEOTIDE SEQUENCE [LARGE SCALE GENOMIC DNA]</scope>
    <source>
        <strain evidence="7">DSM 24759</strain>
    </source>
</reference>
<accession>A0A2Z6TG87</accession>
<evidence type="ECO:0000256" key="2">
    <source>
        <dbReference type="ARBA" id="ARBA00023015"/>
    </source>
</evidence>
<organism evidence="6 7">
    <name type="scientific">Lactobacillus rodentium</name>
    <dbReference type="NCBI Taxonomy" id="947835"/>
    <lineage>
        <taxon>Bacteria</taxon>
        <taxon>Bacillati</taxon>
        <taxon>Bacillota</taxon>
        <taxon>Bacilli</taxon>
        <taxon>Lactobacillales</taxon>
        <taxon>Lactobacillaceae</taxon>
        <taxon>Lactobacillus</taxon>
    </lineage>
</organism>
<dbReference type="PROSITE" id="PS50932">
    <property type="entry name" value="HTH_LACI_2"/>
    <property type="match status" value="1"/>
</dbReference>
<dbReference type="InterPro" id="IPR028082">
    <property type="entry name" value="Peripla_BP_I"/>
</dbReference>